<evidence type="ECO:0000256" key="5">
    <source>
        <dbReference type="ARBA" id="ARBA00022692"/>
    </source>
</evidence>
<dbReference type="InterPro" id="IPR037185">
    <property type="entry name" value="EmrE-like"/>
</dbReference>
<dbReference type="EMBL" id="JAMXQS010000006">
    <property type="protein sequence ID" value="MCO6050698.1"/>
    <property type="molecule type" value="Genomic_DNA"/>
</dbReference>
<comment type="similarity">
    <text evidence="2">Belongs to the EamA transporter family.</text>
</comment>
<feature type="transmembrane region" description="Helical" evidence="8">
    <location>
        <begin position="20"/>
        <end position="37"/>
    </location>
</feature>
<keyword evidence="6 8" id="KW-1133">Transmembrane helix</keyword>
<evidence type="ECO:0000256" key="4">
    <source>
        <dbReference type="ARBA" id="ARBA00022475"/>
    </source>
</evidence>
<dbReference type="InterPro" id="IPR000620">
    <property type="entry name" value="EamA_dom"/>
</dbReference>
<evidence type="ECO:0000256" key="3">
    <source>
        <dbReference type="ARBA" id="ARBA00022448"/>
    </source>
</evidence>
<feature type="transmembrane region" description="Helical" evidence="8">
    <location>
        <begin position="220"/>
        <end position="240"/>
    </location>
</feature>
<dbReference type="PANTHER" id="PTHR22911">
    <property type="entry name" value="ACYL-MALONYL CONDENSING ENZYME-RELATED"/>
    <property type="match status" value="1"/>
</dbReference>
<dbReference type="RefSeq" id="WP_252819559.1">
    <property type="nucleotide sequence ID" value="NZ_JAMXQS010000006.1"/>
</dbReference>
<feature type="transmembrane region" description="Helical" evidence="8">
    <location>
        <begin position="49"/>
        <end position="70"/>
    </location>
</feature>
<dbReference type="SUPFAM" id="SSF103481">
    <property type="entry name" value="Multidrug resistance efflux transporter EmrE"/>
    <property type="match status" value="2"/>
</dbReference>
<feature type="transmembrane region" description="Helical" evidence="8">
    <location>
        <begin position="277"/>
        <end position="298"/>
    </location>
</feature>
<evidence type="ECO:0000313" key="11">
    <source>
        <dbReference type="Proteomes" id="UP001205906"/>
    </source>
</evidence>
<dbReference type="Proteomes" id="UP001205906">
    <property type="component" value="Unassembled WGS sequence"/>
</dbReference>
<keyword evidence="4" id="KW-1003">Cell membrane</keyword>
<evidence type="ECO:0000313" key="10">
    <source>
        <dbReference type="EMBL" id="MCO6050698.1"/>
    </source>
</evidence>
<organism evidence="10 11">
    <name type="scientific">Mesorhizobium liriopis</name>
    <dbReference type="NCBI Taxonomy" id="2953882"/>
    <lineage>
        <taxon>Bacteria</taxon>
        <taxon>Pseudomonadati</taxon>
        <taxon>Pseudomonadota</taxon>
        <taxon>Alphaproteobacteria</taxon>
        <taxon>Hyphomicrobiales</taxon>
        <taxon>Phyllobacteriaceae</taxon>
        <taxon>Mesorhizobium</taxon>
    </lineage>
</organism>
<evidence type="ECO:0000256" key="8">
    <source>
        <dbReference type="SAM" id="Phobius"/>
    </source>
</evidence>
<feature type="transmembrane region" description="Helical" evidence="8">
    <location>
        <begin position="82"/>
        <end position="102"/>
    </location>
</feature>
<keyword evidence="3" id="KW-0813">Transport</keyword>
<feature type="transmembrane region" description="Helical" evidence="8">
    <location>
        <begin position="252"/>
        <end position="271"/>
    </location>
</feature>
<feature type="transmembrane region" description="Helical" evidence="8">
    <location>
        <begin position="138"/>
        <end position="155"/>
    </location>
</feature>
<gene>
    <name evidence="10" type="primary">rarD</name>
    <name evidence="10" type="ORF">NGM99_12995</name>
</gene>
<feature type="transmembrane region" description="Helical" evidence="8">
    <location>
        <begin position="189"/>
        <end position="208"/>
    </location>
</feature>
<evidence type="ECO:0000259" key="9">
    <source>
        <dbReference type="Pfam" id="PF00892"/>
    </source>
</evidence>
<accession>A0ABT1C7Q3</accession>
<evidence type="ECO:0000256" key="2">
    <source>
        <dbReference type="ARBA" id="ARBA00007362"/>
    </source>
</evidence>
<proteinExistence type="inferred from homology"/>
<comment type="caution">
    <text evidence="10">The sequence shown here is derived from an EMBL/GenBank/DDBJ whole genome shotgun (WGS) entry which is preliminary data.</text>
</comment>
<feature type="transmembrane region" description="Helical" evidence="8">
    <location>
        <begin position="114"/>
        <end position="131"/>
    </location>
</feature>
<keyword evidence="5 8" id="KW-0812">Transmembrane</keyword>
<reference evidence="10 11" key="1">
    <citation type="submission" date="2022-06" db="EMBL/GenBank/DDBJ databases">
        <title>Mesorhizobium sp. strain RP14 Genome sequencing and assembly.</title>
        <authorList>
            <person name="Kim I."/>
        </authorList>
    </citation>
    <scope>NUCLEOTIDE SEQUENCE [LARGE SCALE GENOMIC DNA]</scope>
    <source>
        <strain evidence="11">RP14(2022)</strain>
    </source>
</reference>
<dbReference type="NCBIfam" id="TIGR00688">
    <property type="entry name" value="rarD"/>
    <property type="match status" value="1"/>
</dbReference>
<comment type="subcellular location">
    <subcellularLocation>
        <location evidence="1">Cell membrane</location>
        <topology evidence="1">Multi-pass membrane protein</topology>
    </subcellularLocation>
</comment>
<dbReference type="InterPro" id="IPR004626">
    <property type="entry name" value="RarD"/>
</dbReference>
<dbReference type="PANTHER" id="PTHR22911:SF137">
    <property type="entry name" value="SOLUTE CARRIER FAMILY 35 MEMBER G2-RELATED"/>
    <property type="match status" value="1"/>
</dbReference>
<keyword evidence="7 8" id="KW-0472">Membrane</keyword>
<protein>
    <submittedName>
        <fullName evidence="10">EamA family transporter RarD</fullName>
    </submittedName>
</protein>
<feature type="domain" description="EamA" evidence="9">
    <location>
        <begin position="18"/>
        <end position="154"/>
    </location>
</feature>
<name>A0ABT1C7Q3_9HYPH</name>
<evidence type="ECO:0000256" key="1">
    <source>
        <dbReference type="ARBA" id="ARBA00004651"/>
    </source>
</evidence>
<evidence type="ECO:0000256" key="6">
    <source>
        <dbReference type="ARBA" id="ARBA00022989"/>
    </source>
</evidence>
<evidence type="ECO:0000256" key="7">
    <source>
        <dbReference type="ARBA" id="ARBA00023136"/>
    </source>
</evidence>
<dbReference type="Pfam" id="PF00892">
    <property type="entry name" value="EamA"/>
    <property type="match status" value="1"/>
</dbReference>
<feature type="transmembrane region" description="Helical" evidence="8">
    <location>
        <begin position="161"/>
        <end position="177"/>
    </location>
</feature>
<sequence>MSTLAAAPVDAPADESRKGFAFAFSAYLLWGFLPFYLKAVGHIPIFEVVAHRILWSLPIAGLVVILTGRTKELREALISPRMIGMGMLMAGFLTVNWSIYVWAIGSGHAVEGALGYYINPLISVLLAAAVLGEKLNGLQMVAVGIAAAAVALLTWETGGLPWVSLGLAGSWGVYALLKKALPIGANQGFFLEVLLLSPLALICLFWVGQSGTAHFGVTGWQDTVLLMASGLVTAIPLILYANGAKRLRLSTIAIMQYIAPTLVFLIAVFVFREPFSTVRGIAFILIWLSLVVYTWSIFRKR</sequence>
<keyword evidence="11" id="KW-1185">Reference proteome</keyword>